<evidence type="ECO:0000313" key="5">
    <source>
        <dbReference type="Proteomes" id="UP000694845"/>
    </source>
</evidence>
<dbReference type="SMART" id="SM01337">
    <property type="entry name" value="APC10"/>
    <property type="match status" value="1"/>
</dbReference>
<name>A0A8B7ZDG4_ACAPL</name>
<dbReference type="Proteomes" id="UP000694845">
    <property type="component" value="Unplaced"/>
</dbReference>
<dbReference type="GO" id="GO:0004842">
    <property type="term" value="F:ubiquitin-protein transferase activity"/>
    <property type="evidence" value="ECO:0007669"/>
    <property type="project" value="InterPro"/>
</dbReference>
<dbReference type="PANTHER" id="PTHR46654:SF1">
    <property type="entry name" value="E3 UBIQUITIN-PROTEIN LIGASE HECTD3"/>
    <property type="match status" value="1"/>
</dbReference>
<dbReference type="InterPro" id="IPR035983">
    <property type="entry name" value="Hect_E3_ubiquitin_ligase"/>
</dbReference>
<dbReference type="PROSITE" id="PS51284">
    <property type="entry name" value="DOC"/>
    <property type="match status" value="1"/>
</dbReference>
<dbReference type="Gene3D" id="3.30.2410.10">
    <property type="entry name" value="Hect, E3 ligase catalytic domain"/>
    <property type="match status" value="1"/>
</dbReference>
<dbReference type="SUPFAM" id="SSF56204">
    <property type="entry name" value="Hect, E3 ligase catalytic domain"/>
    <property type="match status" value="1"/>
</dbReference>
<dbReference type="InterPro" id="IPR004939">
    <property type="entry name" value="APC_su10/DOC_dom"/>
</dbReference>
<dbReference type="OrthoDB" id="8068875at2759"/>
<feature type="domain" description="HECT" evidence="3">
    <location>
        <begin position="536"/>
        <end position="861"/>
    </location>
</feature>
<protein>
    <submittedName>
        <fullName evidence="6">E3 ubiquitin-protein ligase HECTD3-like</fullName>
    </submittedName>
</protein>
<organism evidence="5 6">
    <name type="scientific">Acanthaster planci</name>
    <name type="common">Crown-of-thorns starfish</name>
    <dbReference type="NCBI Taxonomy" id="133434"/>
    <lineage>
        <taxon>Eukaryota</taxon>
        <taxon>Metazoa</taxon>
        <taxon>Echinodermata</taxon>
        <taxon>Eleutherozoa</taxon>
        <taxon>Asterozoa</taxon>
        <taxon>Asteroidea</taxon>
        <taxon>Valvatacea</taxon>
        <taxon>Valvatida</taxon>
        <taxon>Acanthasteridae</taxon>
        <taxon>Acanthaster</taxon>
    </lineage>
</organism>
<evidence type="ECO:0000256" key="2">
    <source>
        <dbReference type="PROSITE-ProRule" id="PRU00104"/>
    </source>
</evidence>
<evidence type="ECO:0000313" key="6">
    <source>
        <dbReference type="RefSeq" id="XP_022102885.1"/>
    </source>
</evidence>
<dbReference type="InterPro" id="IPR042469">
    <property type="entry name" value="HECTD3"/>
</dbReference>
<dbReference type="SMART" id="SM00119">
    <property type="entry name" value="HECTc"/>
    <property type="match status" value="1"/>
</dbReference>
<feature type="domain" description="DOC" evidence="4">
    <location>
        <begin position="216"/>
        <end position="402"/>
    </location>
</feature>
<dbReference type="SUPFAM" id="SSF49785">
    <property type="entry name" value="Galactose-binding domain-like"/>
    <property type="match status" value="1"/>
</dbReference>
<sequence length="865" mass="98334">MGNDGTVRPLETKAILARIRCLQECIESIRNSTPLPKSLCYVPGEVQFKIHPSFVARAARASSGARGGRSPPKSPRVKLTVYAKPSKDCPADQQRHVYCSKSAKIVGSGEEMCNNFGSWIRLSLQSCSDKFNVFDGKAGWLLRYDSKSSQDDPPLLIPITEEEASEQRQMVFGKQQKVITNWLDVVEETLMLKIGAMRKISPPDEVAVGALQSVPPNWSLECDEELAKFLFEQTVHVDEMLGNAKQYVDSVEVSSAADEDEDARCLTDGDEETYWTSDGTTGQHWIRLYMKRGTIISKFYITVDKEDDNYMPGHIIVMGGPLENLKKLNDVNIDFDYSGDVCILEQMSQHYPLIEIRIKSCQDEGIDCRIHGIKIKSTMECHLGLNKDVFTDNELVRYPRLENVDKDCLYRRALALQRFMTLLDGVIHFIVPAWEHTVGSFSSLEVVRQLLPLSKKRNALIMHFLKSSESSPPQSIPKLCINRRSASDHRSDPSKDPTCKNAIFTQIYEGLKPKDRGEKVLDYRWSDNYSQWWECKFLSEGIIDQGGGFRDSLADIAEELCPVGGEQPVPLPFFIRTLNQRLDNSNVYRDMYVPNPSCKLFAKYEWIGMLMGACLRSKEHLVLALPSFIWKLLAGERVTWNKDFKTVDEAAVKLLESFQRMDKETYEINFASELTFTTVLSDQSEVELVSKGSEVKVTYKDRLEYCQLVQAARMDECKEQVEAMRQGLLRVVPQAVLDLLTWQELEKKICGDPEISVAALRKTTFFEDLGQSDSRVKYLWDALTNFTNEDRSRFLRFVTGRRRLPTPLYICPGRGENTDSLPESSTCSNTLFLPNYSSAKVAEEKLRYAAYNCVAIDTDMSPWDE</sequence>
<dbReference type="Pfam" id="PF03256">
    <property type="entry name" value="ANAPC10"/>
    <property type="match status" value="1"/>
</dbReference>
<dbReference type="Gene3D" id="3.90.1750.10">
    <property type="entry name" value="Hect, E3 ligase catalytic domains"/>
    <property type="match status" value="1"/>
</dbReference>
<dbReference type="Pfam" id="PF00632">
    <property type="entry name" value="HECT"/>
    <property type="match status" value="1"/>
</dbReference>
<feature type="active site" description="Glycyl thioester intermediate" evidence="2">
    <location>
        <position position="827"/>
    </location>
</feature>
<dbReference type="PANTHER" id="PTHR46654">
    <property type="entry name" value="E3 UBIQUITIN-PROTEIN LIGASE HECTD3"/>
    <property type="match status" value="1"/>
</dbReference>
<dbReference type="Gene3D" id="3.30.2160.10">
    <property type="entry name" value="Hect, E3 ligase catalytic domain"/>
    <property type="match status" value="1"/>
</dbReference>
<dbReference type="KEGG" id="aplc:110985818"/>
<dbReference type="AlphaFoldDB" id="A0A8B7ZDG4"/>
<evidence type="ECO:0000259" key="3">
    <source>
        <dbReference type="PROSITE" id="PS50237"/>
    </source>
</evidence>
<dbReference type="GeneID" id="110985818"/>
<gene>
    <name evidence="6" type="primary">LOC110985818</name>
</gene>
<dbReference type="RefSeq" id="XP_022102885.1">
    <property type="nucleotide sequence ID" value="XM_022247193.1"/>
</dbReference>
<dbReference type="PROSITE" id="PS50237">
    <property type="entry name" value="HECT"/>
    <property type="match status" value="1"/>
</dbReference>
<reference evidence="6" key="1">
    <citation type="submission" date="2025-08" db="UniProtKB">
        <authorList>
            <consortium name="RefSeq"/>
        </authorList>
    </citation>
    <scope>IDENTIFICATION</scope>
</reference>
<proteinExistence type="predicted"/>
<keyword evidence="1 2" id="KW-0833">Ubl conjugation pathway</keyword>
<accession>A0A8B7ZDG4</accession>
<evidence type="ECO:0000256" key="1">
    <source>
        <dbReference type="ARBA" id="ARBA00022786"/>
    </source>
</evidence>
<dbReference type="InterPro" id="IPR000569">
    <property type="entry name" value="HECT_dom"/>
</dbReference>
<keyword evidence="5" id="KW-1185">Reference proteome</keyword>
<dbReference type="Gene3D" id="2.60.120.260">
    <property type="entry name" value="Galactose-binding domain-like"/>
    <property type="match status" value="1"/>
</dbReference>
<dbReference type="OMA" id="LMCKHAD"/>
<evidence type="ECO:0000259" key="4">
    <source>
        <dbReference type="PROSITE" id="PS51284"/>
    </source>
</evidence>
<dbReference type="InterPro" id="IPR008979">
    <property type="entry name" value="Galactose-bd-like_sf"/>
</dbReference>